<dbReference type="RefSeq" id="WP_214352243.1">
    <property type="nucleotide sequence ID" value="NZ_JAHBOH010000002.1"/>
</dbReference>
<evidence type="ECO:0000313" key="1">
    <source>
        <dbReference type="EMBL" id="MBT0995351.1"/>
    </source>
</evidence>
<dbReference type="Proteomes" id="UP000722125">
    <property type="component" value="Unassembled WGS sequence"/>
</dbReference>
<proteinExistence type="predicted"/>
<organism evidence="1 2">
    <name type="scientific">Cellulomonas fulva</name>
    <dbReference type="NCBI Taxonomy" id="2835530"/>
    <lineage>
        <taxon>Bacteria</taxon>
        <taxon>Bacillati</taxon>
        <taxon>Actinomycetota</taxon>
        <taxon>Actinomycetes</taxon>
        <taxon>Micrococcales</taxon>
        <taxon>Cellulomonadaceae</taxon>
        <taxon>Cellulomonas</taxon>
    </lineage>
</organism>
<keyword evidence="2" id="KW-1185">Reference proteome</keyword>
<accession>A0ABS5U211</accession>
<dbReference type="EMBL" id="JAHBOH010000002">
    <property type="protein sequence ID" value="MBT0995351.1"/>
    <property type="molecule type" value="Genomic_DNA"/>
</dbReference>
<gene>
    <name evidence="1" type="ORF">KIN34_13765</name>
</gene>
<evidence type="ECO:0008006" key="3">
    <source>
        <dbReference type="Google" id="ProtNLM"/>
    </source>
</evidence>
<sequence>MIAVSGTGTWPGSEVLEAQSVVVGDLTDTPAEVEGLPFAVHLPARGPGATLVGRSLAMLVDLAAELGPHGWKLSDRPGGDVTRARSLLREDLDALAVACHGYAGPLVVPVLGPVSLAAGVYLARGDRALADAGAVRELADSLAEGVGEHLAAVRRAAPGAVPQVLVHEPLLAQATAGVLPSFSGYARLRALPGPLAAERVGAVVTAARGAGASTVVVHGGAAWTTLPAVRASGADGIALEVAGLDQAAWERVAEAVEGGLRLWAHVPPQESSQCAGPDAVGQARTLTAPWRAVGLPVAGLDDVVLLAGPVAGEAPAGPDDARGALAGVVRAGRVVAELVHG</sequence>
<evidence type="ECO:0000313" key="2">
    <source>
        <dbReference type="Proteomes" id="UP000722125"/>
    </source>
</evidence>
<dbReference type="SUPFAM" id="SSF51726">
    <property type="entry name" value="UROD/MetE-like"/>
    <property type="match status" value="1"/>
</dbReference>
<dbReference type="InterPro" id="IPR038071">
    <property type="entry name" value="UROD/MetE-like_sf"/>
</dbReference>
<name>A0ABS5U211_9CELL</name>
<protein>
    <recommendedName>
        <fullName evidence="3">Methionine synthase</fullName>
    </recommendedName>
</protein>
<comment type="caution">
    <text evidence="1">The sequence shown here is derived from an EMBL/GenBank/DDBJ whole genome shotgun (WGS) entry which is preliminary data.</text>
</comment>
<reference evidence="1 2" key="1">
    <citation type="submission" date="2021-05" db="EMBL/GenBank/DDBJ databases">
        <title>Description of Cellulomonas sp. DKR-3 sp. nov.</title>
        <authorList>
            <person name="Dahal R.H."/>
            <person name="Chaudhary D.K."/>
        </authorList>
    </citation>
    <scope>NUCLEOTIDE SEQUENCE [LARGE SCALE GENOMIC DNA]</scope>
    <source>
        <strain evidence="1 2">DKR-3</strain>
    </source>
</reference>